<proteinExistence type="predicted"/>
<name>A0AAW8R3J5_9ALTE</name>
<evidence type="ECO:0000313" key="2">
    <source>
        <dbReference type="Proteomes" id="UP001249020"/>
    </source>
</evidence>
<comment type="caution">
    <text evidence="1">The sequence shown here is derived from an EMBL/GenBank/DDBJ whole genome shotgun (WGS) entry which is preliminary data.</text>
</comment>
<accession>A0AAW8R3J5</accession>
<sequence length="119" mass="13115">MNSMEGIDLQDSFVLDWSESNSELVFQIEASVWPGSKHYVEPKESEHTCYKKASIRFFDFDSISGLKSKSEVVQSSDASGELDYGNIDSFSATSRGFLLDGDFGNVLVTGGKVVFTVHT</sequence>
<protein>
    <submittedName>
        <fullName evidence="1">Uncharacterized protein</fullName>
    </submittedName>
</protein>
<dbReference type="EMBL" id="JAVRIE010000001">
    <property type="protein sequence ID" value="MDT0581713.1"/>
    <property type="molecule type" value="Genomic_DNA"/>
</dbReference>
<dbReference type="AlphaFoldDB" id="A0AAW8R3J5"/>
<dbReference type="RefSeq" id="WP_311360491.1">
    <property type="nucleotide sequence ID" value="NZ_JAVRIE010000001.1"/>
</dbReference>
<reference evidence="1 2" key="1">
    <citation type="submission" date="2023-09" db="EMBL/GenBank/DDBJ databases">
        <authorList>
            <person name="Rey-Velasco X."/>
        </authorList>
    </citation>
    <scope>NUCLEOTIDE SEQUENCE [LARGE SCALE GENOMIC DNA]</scope>
    <source>
        <strain evidence="1 2">W409</strain>
    </source>
</reference>
<organism evidence="1 2">
    <name type="scientific">Brumicola blandensis</name>
    <dbReference type="NCBI Taxonomy" id="3075611"/>
    <lineage>
        <taxon>Bacteria</taxon>
        <taxon>Pseudomonadati</taxon>
        <taxon>Pseudomonadota</taxon>
        <taxon>Gammaproteobacteria</taxon>
        <taxon>Alteromonadales</taxon>
        <taxon>Alteromonadaceae</taxon>
        <taxon>Brumicola</taxon>
    </lineage>
</organism>
<evidence type="ECO:0000313" key="1">
    <source>
        <dbReference type="EMBL" id="MDT0581713.1"/>
    </source>
</evidence>
<keyword evidence="2" id="KW-1185">Reference proteome</keyword>
<dbReference type="Proteomes" id="UP001249020">
    <property type="component" value="Unassembled WGS sequence"/>
</dbReference>
<gene>
    <name evidence="1" type="ORF">RM544_04110</name>
</gene>